<evidence type="ECO:0000313" key="1">
    <source>
        <dbReference type="EMBL" id="CAB4166557.1"/>
    </source>
</evidence>
<protein>
    <submittedName>
        <fullName evidence="1">Uncharacterized protein</fullName>
    </submittedName>
</protein>
<reference evidence="1" key="1">
    <citation type="submission" date="2020-04" db="EMBL/GenBank/DDBJ databases">
        <authorList>
            <person name="Chiriac C."/>
            <person name="Salcher M."/>
            <person name="Ghai R."/>
            <person name="Kavagutti S V."/>
        </authorList>
    </citation>
    <scope>NUCLEOTIDE SEQUENCE</scope>
</reference>
<sequence>MKTVTAISVFFQECGVFCSSSVIEQPAKLEIKNNGFSLEIQGKGLAQFCLANWQYEKKYNTSYPFSSNPDVEELKNFLDWLDSNWPETRVYFTANLVNSEGELDREVLVYVDPSDFDIQYENKDVPIQDQQDSGNSDGISASEYITKIVEKLFSNEIEIPSEIADRIKQLGIEILSETVEPEEDCFFERD</sequence>
<gene>
    <name evidence="1" type="ORF">UFOVP835_42</name>
</gene>
<proteinExistence type="predicted"/>
<organism evidence="1">
    <name type="scientific">uncultured Caudovirales phage</name>
    <dbReference type="NCBI Taxonomy" id="2100421"/>
    <lineage>
        <taxon>Viruses</taxon>
        <taxon>Duplodnaviria</taxon>
        <taxon>Heunggongvirae</taxon>
        <taxon>Uroviricota</taxon>
        <taxon>Caudoviricetes</taxon>
        <taxon>Peduoviridae</taxon>
        <taxon>Maltschvirus</taxon>
        <taxon>Maltschvirus maltsch</taxon>
    </lineage>
</organism>
<name>A0A6J5P5U2_9CAUD</name>
<dbReference type="EMBL" id="LR796787">
    <property type="protein sequence ID" value="CAB4166557.1"/>
    <property type="molecule type" value="Genomic_DNA"/>
</dbReference>
<accession>A0A6J5P5U2</accession>